<dbReference type="Pfam" id="PF05974">
    <property type="entry name" value="DUF892"/>
    <property type="match status" value="1"/>
</dbReference>
<dbReference type="HOGENOM" id="CLU_1584647_0_0_10"/>
<dbReference type="eggNOG" id="COG3685">
    <property type="taxonomic scope" value="Bacteria"/>
</dbReference>
<organism evidence="1 2">
    <name type="scientific">Mucilaginibacter paludis DSM 18603</name>
    <dbReference type="NCBI Taxonomy" id="714943"/>
    <lineage>
        <taxon>Bacteria</taxon>
        <taxon>Pseudomonadati</taxon>
        <taxon>Bacteroidota</taxon>
        <taxon>Sphingobacteriia</taxon>
        <taxon>Sphingobacteriales</taxon>
        <taxon>Sphingobacteriaceae</taxon>
        <taxon>Mucilaginibacter</taxon>
    </lineage>
</organism>
<name>H1Y5Z2_9SPHI</name>
<dbReference type="STRING" id="714943.Mucpa_6360"/>
<protein>
    <submittedName>
        <fullName evidence="1">Uncharacterized protein</fullName>
    </submittedName>
</protein>
<dbReference type="AlphaFoldDB" id="H1Y5Z2"/>
<dbReference type="Proteomes" id="UP000002774">
    <property type="component" value="Chromosome"/>
</dbReference>
<dbReference type="InterPro" id="IPR009078">
    <property type="entry name" value="Ferritin-like_SF"/>
</dbReference>
<dbReference type="EMBL" id="CM001403">
    <property type="protein sequence ID" value="EHQ30414.1"/>
    <property type="molecule type" value="Genomic_DNA"/>
</dbReference>
<dbReference type="SUPFAM" id="SSF47240">
    <property type="entry name" value="Ferritin-like"/>
    <property type="match status" value="1"/>
</dbReference>
<dbReference type="PANTHER" id="PTHR30565:SF9">
    <property type="entry name" value="PROTEIN YCIF"/>
    <property type="match status" value="1"/>
</dbReference>
<accession>H1Y5Z2</accession>
<evidence type="ECO:0000313" key="1">
    <source>
        <dbReference type="EMBL" id="EHQ30414.1"/>
    </source>
</evidence>
<dbReference type="InterPro" id="IPR010287">
    <property type="entry name" value="DUF892_YciF-like"/>
</dbReference>
<dbReference type="InterPro" id="IPR047114">
    <property type="entry name" value="YciF"/>
</dbReference>
<dbReference type="InterPro" id="IPR012347">
    <property type="entry name" value="Ferritin-like"/>
</dbReference>
<proteinExistence type="predicted"/>
<reference evidence="1" key="1">
    <citation type="submission" date="2011-09" db="EMBL/GenBank/DDBJ databases">
        <title>The permanent draft genome of Mucilaginibacter paludis DSM 18603.</title>
        <authorList>
            <consortium name="US DOE Joint Genome Institute (JGI-PGF)"/>
            <person name="Lucas S."/>
            <person name="Han J."/>
            <person name="Lapidus A."/>
            <person name="Bruce D."/>
            <person name="Goodwin L."/>
            <person name="Pitluck S."/>
            <person name="Peters L."/>
            <person name="Kyrpides N."/>
            <person name="Mavromatis K."/>
            <person name="Ivanova N."/>
            <person name="Mikhailova N."/>
            <person name="Held B."/>
            <person name="Detter J.C."/>
            <person name="Tapia R."/>
            <person name="Han C."/>
            <person name="Land M."/>
            <person name="Hauser L."/>
            <person name="Markowitz V."/>
            <person name="Cheng J.-F."/>
            <person name="Hugenholtz P."/>
            <person name="Woyke T."/>
            <person name="Wu D."/>
            <person name="Tindall B."/>
            <person name="Brambilla E."/>
            <person name="Klenk H.-P."/>
            <person name="Eisen J.A."/>
        </authorList>
    </citation>
    <scope>NUCLEOTIDE SEQUENCE [LARGE SCALE GENOMIC DNA]</scope>
    <source>
        <strain evidence="1">DSM 18603</strain>
    </source>
</reference>
<keyword evidence="2" id="KW-1185">Reference proteome</keyword>
<evidence type="ECO:0000313" key="2">
    <source>
        <dbReference type="Proteomes" id="UP000002774"/>
    </source>
</evidence>
<dbReference type="Gene3D" id="1.20.1260.10">
    <property type="match status" value="1"/>
</dbReference>
<sequence>MRLFNGHLKLDEEALTNLFLGQLGNIYCSKSHLLSVLPGLSAKASFPELKNAILEGIDNIKMQILRMDVIYSNFNMVYAEEKCMGIKSITLEAHLASHAENKSPLFIDMSILTHLRIIESIEITSFNILKDIAASLNNPDVSTLLNQNIQSAMNTKLIFELISKEYIS</sequence>
<gene>
    <name evidence="1" type="ORF">Mucpa_6360</name>
</gene>
<dbReference type="PANTHER" id="PTHR30565">
    <property type="entry name" value="PROTEIN YCIF"/>
    <property type="match status" value="1"/>
</dbReference>